<feature type="compositionally biased region" description="Basic and acidic residues" evidence="1">
    <location>
        <begin position="139"/>
        <end position="150"/>
    </location>
</feature>
<evidence type="ECO:0000313" key="2">
    <source>
        <dbReference type="EMBL" id="KAF2255943.1"/>
    </source>
</evidence>
<dbReference type="OrthoDB" id="194358at2759"/>
<dbReference type="AlphaFoldDB" id="A0A6A6J3A0"/>
<name>A0A6A6J3A0_9PLEO</name>
<evidence type="ECO:0000256" key="1">
    <source>
        <dbReference type="SAM" id="MobiDB-lite"/>
    </source>
</evidence>
<sequence>MDEKNQIDKQYEDVSSRLEAHHMRDKVVRIPYRLVASCFYFEKTGPAREVDDHFVVQGTICCRFAKGSDNLRSLGCFDVGSIVIPVSQQTGVVSIDLHLTNDKRNPHPFSGFPISGFPRSLADGEPLKRTTTPAYPQSETDRTSMAQKREFLRRKRSVRPRFSNDRPFSTVSAGSSSSSNSTNDPFECPENPNDVSHWVRRRFEARRAPPRPVQQLPETQGVFELYGSTVQDVGLNEDEDDAALAQALERSEREALLGLQRTNTGTDADELQRVMMLSLLEK</sequence>
<dbReference type="GeneID" id="54579684"/>
<feature type="compositionally biased region" description="Low complexity" evidence="1">
    <location>
        <begin position="169"/>
        <end position="181"/>
    </location>
</feature>
<organism evidence="2 3">
    <name type="scientific">Trematosphaeria pertusa</name>
    <dbReference type="NCBI Taxonomy" id="390896"/>
    <lineage>
        <taxon>Eukaryota</taxon>
        <taxon>Fungi</taxon>
        <taxon>Dikarya</taxon>
        <taxon>Ascomycota</taxon>
        <taxon>Pezizomycotina</taxon>
        <taxon>Dothideomycetes</taxon>
        <taxon>Pleosporomycetidae</taxon>
        <taxon>Pleosporales</taxon>
        <taxon>Massarineae</taxon>
        <taxon>Trematosphaeriaceae</taxon>
        <taxon>Trematosphaeria</taxon>
    </lineage>
</organism>
<dbReference type="RefSeq" id="XP_033690947.1">
    <property type="nucleotide sequence ID" value="XM_033826354.1"/>
</dbReference>
<dbReference type="EMBL" id="ML987189">
    <property type="protein sequence ID" value="KAF2255943.1"/>
    <property type="molecule type" value="Genomic_DNA"/>
</dbReference>
<keyword evidence="3" id="KW-1185">Reference proteome</keyword>
<reference evidence="2" key="1">
    <citation type="journal article" date="2020" name="Stud. Mycol.">
        <title>101 Dothideomycetes genomes: a test case for predicting lifestyles and emergence of pathogens.</title>
        <authorList>
            <person name="Haridas S."/>
            <person name="Albert R."/>
            <person name="Binder M."/>
            <person name="Bloem J."/>
            <person name="Labutti K."/>
            <person name="Salamov A."/>
            <person name="Andreopoulos B."/>
            <person name="Baker S."/>
            <person name="Barry K."/>
            <person name="Bills G."/>
            <person name="Bluhm B."/>
            <person name="Cannon C."/>
            <person name="Castanera R."/>
            <person name="Culley D."/>
            <person name="Daum C."/>
            <person name="Ezra D."/>
            <person name="Gonzalez J."/>
            <person name="Henrissat B."/>
            <person name="Kuo A."/>
            <person name="Liang C."/>
            <person name="Lipzen A."/>
            <person name="Lutzoni F."/>
            <person name="Magnuson J."/>
            <person name="Mondo S."/>
            <person name="Nolan M."/>
            <person name="Ohm R."/>
            <person name="Pangilinan J."/>
            <person name="Park H.-J."/>
            <person name="Ramirez L."/>
            <person name="Alfaro M."/>
            <person name="Sun H."/>
            <person name="Tritt A."/>
            <person name="Yoshinaga Y."/>
            <person name="Zwiers L.-H."/>
            <person name="Turgeon B."/>
            <person name="Goodwin S."/>
            <person name="Spatafora J."/>
            <person name="Crous P."/>
            <person name="Grigoriev I."/>
        </authorList>
    </citation>
    <scope>NUCLEOTIDE SEQUENCE</scope>
    <source>
        <strain evidence="2">CBS 122368</strain>
    </source>
</reference>
<feature type="compositionally biased region" description="Polar residues" evidence="1">
    <location>
        <begin position="129"/>
        <end position="138"/>
    </location>
</feature>
<protein>
    <submittedName>
        <fullName evidence="2">Uncharacterized protein</fullName>
    </submittedName>
</protein>
<dbReference type="Proteomes" id="UP000800094">
    <property type="component" value="Unassembled WGS sequence"/>
</dbReference>
<accession>A0A6A6J3A0</accession>
<gene>
    <name evidence="2" type="ORF">BU26DRAFT_498691</name>
</gene>
<feature type="region of interest" description="Disordered" evidence="1">
    <location>
        <begin position="111"/>
        <end position="194"/>
    </location>
</feature>
<proteinExistence type="predicted"/>
<evidence type="ECO:0000313" key="3">
    <source>
        <dbReference type="Proteomes" id="UP000800094"/>
    </source>
</evidence>